<protein>
    <recommendedName>
        <fullName evidence="4">MFS transporter</fullName>
    </recommendedName>
</protein>
<dbReference type="AlphaFoldDB" id="A0A269ZAI9"/>
<feature type="transmembrane region" description="Helical" evidence="1">
    <location>
        <begin position="12"/>
        <end position="33"/>
    </location>
</feature>
<keyword evidence="1" id="KW-0472">Membrane</keyword>
<keyword evidence="1" id="KW-0812">Transmembrane</keyword>
<evidence type="ECO:0000313" key="2">
    <source>
        <dbReference type="EMBL" id="PAK94812.1"/>
    </source>
</evidence>
<evidence type="ECO:0000256" key="1">
    <source>
        <dbReference type="SAM" id="Phobius"/>
    </source>
</evidence>
<dbReference type="EMBL" id="NCWY01000011">
    <property type="protein sequence ID" value="PAK94812.1"/>
    <property type="molecule type" value="Genomic_DNA"/>
</dbReference>
<keyword evidence="1" id="KW-1133">Transmembrane helix</keyword>
<feature type="transmembrane region" description="Helical" evidence="1">
    <location>
        <begin position="45"/>
        <end position="67"/>
    </location>
</feature>
<accession>A0A269ZAI9</accession>
<reference evidence="2 3" key="1">
    <citation type="submission" date="2017-04" db="EMBL/GenBank/DDBJ databases">
        <title>Kefir bacterial isolates.</title>
        <authorList>
            <person name="Kim Y."/>
            <person name="Blasche S."/>
            <person name="Patil K.R."/>
        </authorList>
    </citation>
    <scope>NUCLEOTIDE SEQUENCE [LARGE SCALE GENOMIC DNA]</scope>
    <source>
        <strain evidence="2 3">OG2</strain>
    </source>
</reference>
<dbReference type="InterPro" id="IPR036259">
    <property type="entry name" value="MFS_trans_sf"/>
</dbReference>
<evidence type="ECO:0000313" key="3">
    <source>
        <dbReference type="Proteomes" id="UP000216867"/>
    </source>
</evidence>
<dbReference type="Proteomes" id="UP000216867">
    <property type="component" value="Unassembled WGS sequence"/>
</dbReference>
<evidence type="ECO:0008006" key="4">
    <source>
        <dbReference type="Google" id="ProtNLM"/>
    </source>
</evidence>
<organism evidence="2 3">
    <name type="scientific">Brevibacterium casei</name>
    <dbReference type="NCBI Taxonomy" id="33889"/>
    <lineage>
        <taxon>Bacteria</taxon>
        <taxon>Bacillati</taxon>
        <taxon>Actinomycetota</taxon>
        <taxon>Actinomycetes</taxon>
        <taxon>Micrococcales</taxon>
        <taxon>Brevibacteriaceae</taxon>
        <taxon>Brevibacterium</taxon>
    </lineage>
</organism>
<proteinExistence type="predicted"/>
<name>A0A269ZAI9_9MICO</name>
<gene>
    <name evidence="2" type="ORF">B8X04_12445</name>
</gene>
<dbReference type="SUPFAM" id="SSF103473">
    <property type="entry name" value="MFS general substrate transporter"/>
    <property type="match status" value="1"/>
</dbReference>
<comment type="caution">
    <text evidence="2">The sequence shown here is derived from an EMBL/GenBank/DDBJ whole genome shotgun (WGS) entry which is preliminary data.</text>
</comment>
<sequence>MAQLGFFRNRTYSIGIGLLMTAVMAFHAVAFYVPLFLQNTLELDVAQTGLITLSMTGTCVVASLIAAP</sequence>
<dbReference type="RefSeq" id="WP_095376472.1">
    <property type="nucleotide sequence ID" value="NZ_NCWY01000011.1"/>
</dbReference>